<dbReference type="Proteomes" id="UP000828941">
    <property type="component" value="Chromosome 14"/>
</dbReference>
<dbReference type="EMBL" id="CM039439">
    <property type="protein sequence ID" value="KAI4295866.1"/>
    <property type="molecule type" value="Genomic_DNA"/>
</dbReference>
<accession>A0ACB9KFC1</accession>
<evidence type="ECO:0000313" key="2">
    <source>
        <dbReference type="Proteomes" id="UP000828941"/>
    </source>
</evidence>
<reference evidence="1 2" key="1">
    <citation type="journal article" date="2022" name="DNA Res.">
        <title>Chromosomal-level genome assembly of the orchid tree Bauhinia variegata (Leguminosae; Cercidoideae) supports the allotetraploid origin hypothesis of Bauhinia.</title>
        <authorList>
            <person name="Zhong Y."/>
            <person name="Chen Y."/>
            <person name="Zheng D."/>
            <person name="Pang J."/>
            <person name="Liu Y."/>
            <person name="Luo S."/>
            <person name="Meng S."/>
            <person name="Qian L."/>
            <person name="Wei D."/>
            <person name="Dai S."/>
            <person name="Zhou R."/>
        </authorList>
    </citation>
    <scope>NUCLEOTIDE SEQUENCE [LARGE SCALE GENOMIC DNA]</scope>
    <source>
        <strain evidence="1">BV-YZ2020</strain>
    </source>
</reference>
<protein>
    <submittedName>
        <fullName evidence="1">Uncharacterized protein</fullName>
    </submittedName>
</protein>
<proteinExistence type="predicted"/>
<gene>
    <name evidence="1" type="ORF">L6164_035865</name>
</gene>
<evidence type="ECO:0000313" key="1">
    <source>
        <dbReference type="EMBL" id="KAI4295866.1"/>
    </source>
</evidence>
<name>A0ACB9KFC1_BAUVA</name>
<comment type="caution">
    <text evidence="1">The sequence shown here is derived from an EMBL/GenBank/DDBJ whole genome shotgun (WGS) entry which is preliminary data.</text>
</comment>
<organism evidence="1 2">
    <name type="scientific">Bauhinia variegata</name>
    <name type="common">Purple orchid tree</name>
    <name type="synonym">Phanera variegata</name>
    <dbReference type="NCBI Taxonomy" id="167791"/>
    <lineage>
        <taxon>Eukaryota</taxon>
        <taxon>Viridiplantae</taxon>
        <taxon>Streptophyta</taxon>
        <taxon>Embryophyta</taxon>
        <taxon>Tracheophyta</taxon>
        <taxon>Spermatophyta</taxon>
        <taxon>Magnoliopsida</taxon>
        <taxon>eudicotyledons</taxon>
        <taxon>Gunneridae</taxon>
        <taxon>Pentapetalae</taxon>
        <taxon>rosids</taxon>
        <taxon>fabids</taxon>
        <taxon>Fabales</taxon>
        <taxon>Fabaceae</taxon>
        <taxon>Cercidoideae</taxon>
        <taxon>Cercideae</taxon>
        <taxon>Bauhiniinae</taxon>
        <taxon>Bauhinia</taxon>
    </lineage>
</organism>
<keyword evidence="2" id="KW-1185">Reference proteome</keyword>
<sequence>MEENFVVSSNQTRKHQKGQEKGKGMVDSSINLCDLPDPILEHIISFLPTKDAVRTSFLSKRWERLCLPISSIELKEQEVAPDKRKNFIDFVKRVLVLCDSQELKKISLTCEVGEDACLVHAWILAFVKHKIEELSLVLNKVKHPLLLPDGLFSCGTLTKLLLNMNHLLRLPSFIYFEKLSILTLEDITFPDAPSTQLLFSGCPSLEELSLIGCRWLNFSDVQISFPVLKKLYISEFEEDGYPDELNEGNDDIADGRHIPDCCVIMIVADNLESFTYSGFVINNYYLCSANSVTDVSVKVDMNDYVEEAEVGFFVFNLIKEIENVKRLSLCCYSIKAFCYTKDLFEHLPVFHNLAELRVGSESGVELYCEGLWIILRNSPYLVVVDFETGVFLGTDEDEDEYEDEEDDNMLDPVPPCFSSCLRTINVGEFYGDDAELNAIKILLETASALEKFCIKFSTNYFDSTMRLNNLTQLCGQILGFPRGSVSCKIEFDLGENGYIEG</sequence>